<dbReference type="Proteomes" id="UP001517376">
    <property type="component" value="Unassembled WGS sequence"/>
</dbReference>
<sequence>MPHDVFAAGDARPSAIAEPSATVLQALLWPEPGIITEHALFYRLGGKSAFNDAGNDIQFEPGGHASFDTAANLFNIGKWWRSTGIEDLRLHLRGAGRFELVVFQVLPERSWEQLAHRVVTLAPDCEIDLSHFRRLKVAGLLYFTLTALEAGHLAGASWITRQPPRRLPRIALSITTFRREAAVRRTVERFDDFMARSPLAGYLHLIVVDNGQSAGIAPRPHVTPIANENLGGSGGFARGLTEAEARGFTHCIFMDDDASITLGAVERVWAFLAYALDEGTAVSGGLAMANHRWSIWENGATFDRRCRPQWLGTDMRDFGQITHMEIATTRRSPDNFYGGWWFFAFPIAGLRYRPFPFFVRGDDVSFSIANGFDIVTLPGVICFQDEDFADKESLQTLYLDLRSHLVHHLALPGLDIGRKATVGIAFDFFMRSLLQCHYETLEALNLAVEDVMQGPAFFAANADMSARRSALSAIRKVESWQPLAGDPPPARFRVNLHGPGFRARLWRRLLNLSLNGYLLPFFGRWGNEVTLRSGQRGDVGAHWGAARITYVSADGTKTFTVRHSKRVALPQVLRMIRNLRTLSRRYDRIKADWRTGYDALATQGFWAQQFAATDGPADPETGGSR</sequence>
<evidence type="ECO:0000313" key="1">
    <source>
        <dbReference type="EMBL" id="NBE06432.1"/>
    </source>
</evidence>
<dbReference type="InterPro" id="IPR029044">
    <property type="entry name" value="Nucleotide-diphossugar_trans"/>
</dbReference>
<dbReference type="SUPFAM" id="SSF53448">
    <property type="entry name" value="Nucleotide-diphospho-sugar transferases"/>
    <property type="match status" value="1"/>
</dbReference>
<comment type="caution">
    <text evidence="1">The sequence shown here is derived from an EMBL/GenBank/DDBJ whole genome shotgun (WGS) entry which is preliminary data.</text>
</comment>
<dbReference type="RefSeq" id="WP_161765433.1">
    <property type="nucleotide sequence ID" value="NZ_JAAATW010000001.1"/>
</dbReference>
<protein>
    <submittedName>
        <fullName evidence="1">Glycosyltransferase</fullName>
    </submittedName>
</protein>
<gene>
    <name evidence="1" type="ORF">GU920_02715</name>
</gene>
<organism evidence="1 2">
    <name type="scientific">Paragemmobacter ruber</name>
    <dbReference type="NCBI Taxonomy" id="1985673"/>
    <lineage>
        <taxon>Bacteria</taxon>
        <taxon>Pseudomonadati</taxon>
        <taxon>Pseudomonadota</taxon>
        <taxon>Alphaproteobacteria</taxon>
        <taxon>Rhodobacterales</taxon>
        <taxon>Paracoccaceae</taxon>
        <taxon>Paragemmobacter</taxon>
    </lineage>
</organism>
<proteinExistence type="predicted"/>
<name>A0ABW9Y200_9RHOB</name>
<accession>A0ABW9Y200</accession>
<reference evidence="2" key="1">
    <citation type="submission" date="2020-01" db="EMBL/GenBank/DDBJ databases">
        <title>Sphingomonas sp. strain CSW-10.</title>
        <authorList>
            <person name="Chen W.-M."/>
        </authorList>
    </citation>
    <scope>NUCLEOTIDE SEQUENCE [LARGE SCALE GENOMIC DNA]</scope>
    <source>
        <strain evidence="2">CCP-1</strain>
    </source>
</reference>
<dbReference type="Gene3D" id="3.90.550.60">
    <property type="match status" value="1"/>
</dbReference>
<evidence type="ECO:0000313" key="2">
    <source>
        <dbReference type="Proteomes" id="UP001517376"/>
    </source>
</evidence>
<dbReference type="EMBL" id="JAAATW010000001">
    <property type="protein sequence ID" value="NBE06432.1"/>
    <property type="molecule type" value="Genomic_DNA"/>
</dbReference>
<keyword evidence="2" id="KW-1185">Reference proteome</keyword>